<dbReference type="GO" id="GO:0003723">
    <property type="term" value="F:RNA binding"/>
    <property type="evidence" value="ECO:0007669"/>
    <property type="project" value="UniProtKB-KW"/>
</dbReference>
<dbReference type="PANTHER" id="PTHR37984">
    <property type="entry name" value="PROTEIN CBG26694"/>
    <property type="match status" value="1"/>
</dbReference>
<gene>
    <name evidence="7" type="ORF">Moror_8479</name>
</gene>
<dbReference type="InterPro" id="IPR023779">
    <property type="entry name" value="Chromodomain_CS"/>
</dbReference>
<reference evidence="7 8" key="1">
    <citation type="journal article" date="2014" name="BMC Genomics">
        <title>Genome and secretome analysis of the hemibiotrophic fungal pathogen, Moniliophthora roreri, which causes frosty pod rot disease of cacao: mechanisms of the biotrophic and necrotrophic phases.</title>
        <authorList>
            <person name="Meinhardt L.W."/>
            <person name="Costa G.G.L."/>
            <person name="Thomazella D.P.T."/>
            <person name="Teixeira P.J.P.L."/>
            <person name="Carazzolle M.F."/>
            <person name="Schuster S.C."/>
            <person name="Carlson J.E."/>
            <person name="Guiltinan M.J."/>
            <person name="Mieczkowski P."/>
            <person name="Farmer A."/>
            <person name="Ramaraj T."/>
            <person name="Crozier J."/>
            <person name="Davis R.E."/>
            <person name="Shao J."/>
            <person name="Melnick R.L."/>
            <person name="Pereira G.A.G."/>
            <person name="Bailey B.A."/>
        </authorList>
    </citation>
    <scope>NUCLEOTIDE SEQUENCE [LARGE SCALE GENOMIC DNA]</scope>
    <source>
        <strain evidence="7 8">MCA 2997</strain>
    </source>
</reference>
<evidence type="ECO:0000313" key="8">
    <source>
        <dbReference type="Proteomes" id="UP000017559"/>
    </source>
</evidence>
<comment type="subcellular location">
    <subcellularLocation>
        <location evidence="1">Nucleus</location>
    </subcellularLocation>
</comment>
<keyword evidence="3" id="KW-0539">Nucleus</keyword>
<dbReference type="GO" id="GO:0005634">
    <property type="term" value="C:nucleus"/>
    <property type="evidence" value="ECO:0007669"/>
    <property type="project" value="UniProtKB-SubCell"/>
</dbReference>
<evidence type="ECO:0000256" key="3">
    <source>
        <dbReference type="ARBA" id="ARBA00023242"/>
    </source>
</evidence>
<proteinExistence type="predicted"/>
<dbReference type="GO" id="GO:0015074">
    <property type="term" value="P:DNA integration"/>
    <property type="evidence" value="ECO:0007669"/>
    <property type="project" value="InterPro"/>
</dbReference>
<dbReference type="Pfam" id="PF00385">
    <property type="entry name" value="Chromo"/>
    <property type="match status" value="1"/>
</dbReference>
<feature type="domain" description="Chromo" evidence="5">
    <location>
        <begin position="302"/>
        <end position="361"/>
    </location>
</feature>
<dbReference type="SUPFAM" id="SSF54160">
    <property type="entry name" value="Chromo domain-like"/>
    <property type="match status" value="1"/>
</dbReference>
<dbReference type="GO" id="GO:0006338">
    <property type="term" value="P:chromatin remodeling"/>
    <property type="evidence" value="ECO:0007669"/>
    <property type="project" value="UniProtKB-ARBA"/>
</dbReference>
<dbReference type="PROSITE" id="PS50013">
    <property type="entry name" value="CHROMO_2"/>
    <property type="match status" value="1"/>
</dbReference>
<dbReference type="PANTHER" id="PTHR37984:SF15">
    <property type="entry name" value="INTEGRASE CATALYTIC DOMAIN-CONTAINING PROTEIN"/>
    <property type="match status" value="1"/>
</dbReference>
<evidence type="ECO:0000256" key="2">
    <source>
        <dbReference type="ARBA" id="ARBA00022884"/>
    </source>
</evidence>
<dbReference type="Gene3D" id="2.40.50.40">
    <property type="match status" value="1"/>
</dbReference>
<keyword evidence="4" id="KW-0175">Coiled coil</keyword>
<evidence type="ECO:0000256" key="4">
    <source>
        <dbReference type="SAM" id="Coils"/>
    </source>
</evidence>
<dbReference type="EMBL" id="AWSO01002584">
    <property type="protein sequence ID" value="ESK81267.1"/>
    <property type="molecule type" value="Genomic_DNA"/>
</dbReference>
<dbReference type="SMART" id="SM00298">
    <property type="entry name" value="CHROMO"/>
    <property type="match status" value="1"/>
</dbReference>
<keyword evidence="2" id="KW-0694">RNA-binding</keyword>
<evidence type="ECO:0000259" key="6">
    <source>
        <dbReference type="PROSITE" id="PS50994"/>
    </source>
</evidence>
<dbReference type="InterPro" id="IPR016197">
    <property type="entry name" value="Chromo-like_dom_sf"/>
</dbReference>
<sequence length="369" mass="42171">MSVKQAGMGVDLITGLPESQEYDAIITYINLYSKQVHVLPTVTTLNAKGVADIHYWEIFRLHGIPYKFVSDRGPQFAAQVTWALYKHLGIQAGLTTAYHLSANGQTERANQEIEQFLRLFVSKLQDDWVDWLPTAEFILNSRVHTAHDKSPFEVVYVYWPDFTIPAGQHTNKFPALEACLEDLKKIREEAEAALQMGKEKMKEVYEEGKRKAHEFKVGDKVWLAAKDIKIHQASRKLGPRQLGPFEVVEHIGDLDYHLKLPLTMKVHNVFHVNCLSLWKGNEVNGQRAPPPEAVEVEGEEEHLVEEILDSQVYRKKLQYLVRWEGYGEEEDSWEPAENVEHAKAKVKSFHKKNPNAPTRVAIALFATLP</sequence>
<evidence type="ECO:0000259" key="5">
    <source>
        <dbReference type="PROSITE" id="PS50013"/>
    </source>
</evidence>
<dbReference type="Proteomes" id="UP000017559">
    <property type="component" value="Unassembled WGS sequence"/>
</dbReference>
<dbReference type="SUPFAM" id="SSF53098">
    <property type="entry name" value="Ribonuclease H-like"/>
    <property type="match status" value="1"/>
</dbReference>
<evidence type="ECO:0000313" key="7">
    <source>
        <dbReference type="EMBL" id="ESK81267.1"/>
    </source>
</evidence>
<dbReference type="Pfam" id="PF24626">
    <property type="entry name" value="SH3_Tf2-1"/>
    <property type="match status" value="1"/>
</dbReference>
<dbReference type="InterPro" id="IPR036397">
    <property type="entry name" value="RNaseH_sf"/>
</dbReference>
<dbReference type="InterPro" id="IPR056924">
    <property type="entry name" value="SH3_Tf2-1"/>
</dbReference>
<feature type="coiled-coil region" evidence="4">
    <location>
        <begin position="176"/>
        <end position="207"/>
    </location>
</feature>
<dbReference type="PROSITE" id="PS00598">
    <property type="entry name" value="CHROMO_1"/>
    <property type="match status" value="1"/>
</dbReference>
<dbReference type="InterPro" id="IPR050951">
    <property type="entry name" value="Retrovirus_Pol_polyprotein"/>
</dbReference>
<organism evidence="7 8">
    <name type="scientific">Moniliophthora roreri (strain MCA 2997)</name>
    <name type="common">Cocoa frosty pod rot fungus</name>
    <name type="synonym">Crinipellis roreri</name>
    <dbReference type="NCBI Taxonomy" id="1381753"/>
    <lineage>
        <taxon>Eukaryota</taxon>
        <taxon>Fungi</taxon>
        <taxon>Dikarya</taxon>
        <taxon>Basidiomycota</taxon>
        <taxon>Agaricomycotina</taxon>
        <taxon>Agaricomycetes</taxon>
        <taxon>Agaricomycetidae</taxon>
        <taxon>Agaricales</taxon>
        <taxon>Marasmiineae</taxon>
        <taxon>Marasmiaceae</taxon>
        <taxon>Moniliophthora</taxon>
    </lineage>
</organism>
<dbReference type="InterPro" id="IPR023780">
    <property type="entry name" value="Chromo_domain"/>
</dbReference>
<dbReference type="Gene3D" id="3.30.420.10">
    <property type="entry name" value="Ribonuclease H-like superfamily/Ribonuclease H"/>
    <property type="match status" value="1"/>
</dbReference>
<dbReference type="AlphaFoldDB" id="V2WI64"/>
<evidence type="ECO:0008006" key="9">
    <source>
        <dbReference type="Google" id="ProtNLM"/>
    </source>
</evidence>
<keyword evidence="8" id="KW-1185">Reference proteome</keyword>
<dbReference type="InterPro" id="IPR012337">
    <property type="entry name" value="RNaseH-like_sf"/>
</dbReference>
<protein>
    <recommendedName>
        <fullName evidence="9">Reverse transcriptase-rnase h-integrase</fullName>
    </recommendedName>
</protein>
<dbReference type="OrthoDB" id="2273864at2759"/>
<dbReference type="InterPro" id="IPR001584">
    <property type="entry name" value="Integrase_cat-core"/>
</dbReference>
<evidence type="ECO:0000256" key="1">
    <source>
        <dbReference type="ARBA" id="ARBA00004123"/>
    </source>
</evidence>
<dbReference type="KEGG" id="mrr:Moror_8479"/>
<feature type="domain" description="Integrase catalytic" evidence="6">
    <location>
        <begin position="1"/>
        <end position="159"/>
    </location>
</feature>
<dbReference type="InterPro" id="IPR000953">
    <property type="entry name" value="Chromo/chromo_shadow_dom"/>
</dbReference>
<dbReference type="CDD" id="cd00024">
    <property type="entry name" value="CD_CSD"/>
    <property type="match status" value="1"/>
</dbReference>
<accession>V2WI64</accession>
<dbReference type="HOGENOM" id="CLU_000384_6_1_1"/>
<dbReference type="PROSITE" id="PS50994">
    <property type="entry name" value="INTEGRASE"/>
    <property type="match status" value="1"/>
</dbReference>
<comment type="caution">
    <text evidence="7">The sequence shown here is derived from an EMBL/GenBank/DDBJ whole genome shotgun (WGS) entry which is preliminary data.</text>
</comment>
<name>V2WI64_MONRO</name>